<dbReference type="GO" id="GO:0005737">
    <property type="term" value="C:cytoplasm"/>
    <property type="evidence" value="ECO:0007669"/>
    <property type="project" value="TreeGrafter"/>
</dbReference>
<dbReference type="SUPFAM" id="SSF56300">
    <property type="entry name" value="Metallo-dependent phosphatases"/>
    <property type="match status" value="1"/>
</dbReference>
<feature type="non-terminal residue" evidence="2">
    <location>
        <position position="282"/>
    </location>
</feature>
<dbReference type="HOGENOM" id="CLU_988879_0_0_1"/>
<dbReference type="PANTHER" id="PTHR32440:SF0">
    <property type="entry name" value="PHOSPHATASE DCR2-RELATED"/>
    <property type="match status" value="1"/>
</dbReference>
<dbReference type="PANTHER" id="PTHR32440">
    <property type="entry name" value="PHOSPHATASE DCR2-RELATED-RELATED"/>
    <property type="match status" value="1"/>
</dbReference>
<sequence length="282" mass="32385">MQLSDLHFGQDLGRCTPDENGKCTSEARSSDLRTLKFIDESIIEEKPDLVVITGDLFDISRSIDYKSVILKSLQPILNHNLKFLFTFGDDITADHYQNYKDIKASIIRFISTLPNCLNSYDNKGNHLHGVTNQNLMLRYEPTNQPVNPPRQQILISILDSENQRIEDSQINYLYRMNNNHKAKGMTTYKLLFFHYPIPQYRPKGQFKLVGSYHEKHPLKENNSKFIDDALTCGYSVISVGHEHENDACILGERKDLGSIWLCYNGITGDSGVTKDNSYQRKM</sequence>
<evidence type="ECO:0000313" key="2">
    <source>
        <dbReference type="EMBL" id="EGW32212.1"/>
    </source>
</evidence>
<dbReference type="eggNOG" id="KOG1432">
    <property type="taxonomic scope" value="Eukaryota"/>
</dbReference>
<dbReference type="InParanoid" id="G3APP1"/>
<dbReference type="OrthoDB" id="783096at2759"/>
<proteinExistence type="predicted"/>
<protein>
    <recommendedName>
        <fullName evidence="1">Calcineurin-like phosphoesterase domain-containing protein</fullName>
    </recommendedName>
</protein>
<evidence type="ECO:0000313" key="3">
    <source>
        <dbReference type="Proteomes" id="UP000000709"/>
    </source>
</evidence>
<accession>G3APP1</accession>
<dbReference type="RefSeq" id="XP_007375488.1">
    <property type="nucleotide sequence ID" value="XM_007375426.1"/>
</dbReference>
<dbReference type="Gene3D" id="3.60.21.10">
    <property type="match status" value="1"/>
</dbReference>
<dbReference type="GO" id="GO:0004721">
    <property type="term" value="F:phosphoprotein phosphatase activity"/>
    <property type="evidence" value="ECO:0007669"/>
    <property type="project" value="TreeGrafter"/>
</dbReference>
<dbReference type="OMA" id="LCYNGIT"/>
<dbReference type="AlphaFoldDB" id="G3APP1"/>
<dbReference type="CDD" id="cd07383">
    <property type="entry name" value="MPP_Dcr2"/>
    <property type="match status" value="1"/>
</dbReference>
<reference evidence="2 3" key="1">
    <citation type="journal article" date="2011" name="Proc. Natl. Acad. Sci. U.S.A.">
        <title>Comparative genomics of xylose-fermenting fungi for enhanced biofuel production.</title>
        <authorList>
            <person name="Wohlbach D.J."/>
            <person name="Kuo A."/>
            <person name="Sato T.K."/>
            <person name="Potts K.M."/>
            <person name="Salamov A.A."/>
            <person name="LaButti K.M."/>
            <person name="Sun H."/>
            <person name="Clum A."/>
            <person name="Pangilinan J.L."/>
            <person name="Lindquist E.A."/>
            <person name="Lucas S."/>
            <person name="Lapidus A."/>
            <person name="Jin M."/>
            <person name="Gunawan C."/>
            <person name="Balan V."/>
            <person name="Dale B.E."/>
            <person name="Jeffries T.W."/>
            <person name="Zinkel R."/>
            <person name="Barry K.W."/>
            <person name="Grigoriev I.V."/>
            <person name="Gasch A.P."/>
        </authorList>
    </citation>
    <scope>NUCLEOTIDE SEQUENCE [LARGE SCALE GENOMIC DNA]</scope>
    <source>
        <strain evidence="3">NRRL Y-27907 / 11-Y1</strain>
    </source>
</reference>
<organism evidence="3">
    <name type="scientific">Spathaspora passalidarum (strain NRRL Y-27907 / 11-Y1)</name>
    <dbReference type="NCBI Taxonomy" id="619300"/>
    <lineage>
        <taxon>Eukaryota</taxon>
        <taxon>Fungi</taxon>
        <taxon>Dikarya</taxon>
        <taxon>Ascomycota</taxon>
        <taxon>Saccharomycotina</taxon>
        <taxon>Pichiomycetes</taxon>
        <taxon>Debaryomycetaceae</taxon>
        <taxon>Spathaspora</taxon>
    </lineage>
</organism>
<feature type="domain" description="Calcineurin-like phosphoesterase" evidence="1">
    <location>
        <begin position="2"/>
        <end position="244"/>
    </location>
</feature>
<dbReference type="InterPro" id="IPR029052">
    <property type="entry name" value="Metallo-depent_PP-like"/>
</dbReference>
<dbReference type="STRING" id="619300.G3APP1"/>
<dbReference type="GeneID" id="18873825"/>
<dbReference type="EMBL" id="GL996502">
    <property type="protein sequence ID" value="EGW32212.1"/>
    <property type="molecule type" value="Genomic_DNA"/>
</dbReference>
<gene>
    <name evidence="2" type="ORF">SPAPADRAFT_61294</name>
</gene>
<keyword evidence="3" id="KW-1185">Reference proteome</keyword>
<dbReference type="Pfam" id="PF00149">
    <property type="entry name" value="Metallophos"/>
    <property type="match status" value="1"/>
</dbReference>
<name>G3APP1_SPAPN</name>
<dbReference type="Proteomes" id="UP000000709">
    <property type="component" value="Unassembled WGS sequence"/>
</dbReference>
<dbReference type="InterPro" id="IPR004843">
    <property type="entry name" value="Calcineurin-like_PHP"/>
</dbReference>
<evidence type="ECO:0000259" key="1">
    <source>
        <dbReference type="Pfam" id="PF00149"/>
    </source>
</evidence>
<dbReference type="KEGG" id="spaa:SPAPADRAFT_61294"/>